<comment type="caution">
    <text evidence="2">The sequence shown here is derived from an EMBL/GenBank/DDBJ whole genome shotgun (WGS) entry which is preliminary data.</text>
</comment>
<keyword evidence="1" id="KW-1133">Transmembrane helix</keyword>
<keyword evidence="3" id="KW-1185">Reference proteome</keyword>
<name>A0ABC8U6D2_9AQUA</name>
<dbReference type="Proteomes" id="UP001642360">
    <property type="component" value="Unassembled WGS sequence"/>
</dbReference>
<protein>
    <recommendedName>
        <fullName evidence="4">ATP synthase CF0 subunit I</fullName>
    </recommendedName>
</protein>
<reference evidence="2 3" key="1">
    <citation type="submission" date="2024-02" db="EMBL/GenBank/DDBJ databases">
        <authorList>
            <person name="Vignale AGUSTIN F."/>
            <person name="Sosa J E."/>
            <person name="Modenutti C."/>
        </authorList>
    </citation>
    <scope>NUCLEOTIDE SEQUENCE [LARGE SCALE GENOMIC DNA]</scope>
</reference>
<evidence type="ECO:0000256" key="1">
    <source>
        <dbReference type="SAM" id="Phobius"/>
    </source>
</evidence>
<keyword evidence="1" id="KW-0812">Transmembrane</keyword>
<organism evidence="2 3">
    <name type="scientific">Ilex paraguariensis</name>
    <name type="common">yerba mate</name>
    <dbReference type="NCBI Taxonomy" id="185542"/>
    <lineage>
        <taxon>Eukaryota</taxon>
        <taxon>Viridiplantae</taxon>
        <taxon>Streptophyta</taxon>
        <taxon>Embryophyta</taxon>
        <taxon>Tracheophyta</taxon>
        <taxon>Spermatophyta</taxon>
        <taxon>Magnoliopsida</taxon>
        <taxon>eudicotyledons</taxon>
        <taxon>Gunneridae</taxon>
        <taxon>Pentapetalae</taxon>
        <taxon>asterids</taxon>
        <taxon>campanulids</taxon>
        <taxon>Aquifoliales</taxon>
        <taxon>Aquifoliaceae</taxon>
        <taxon>Ilex</taxon>
    </lineage>
</organism>
<dbReference type="AlphaFoldDB" id="A0ABC8U6D2"/>
<sequence length="141" mass="15890">MALFQGPTLFGYGEIDFAAQSQISAREPEPAGWLLSSFLNFGIDLWHLGVLCLIGNCICMAAYIAIQDSTKITNITNECKESTNLIPQLEEDIPKLQKLFLDEEKVLEEIKENSKGIFFKEQEKLIPLEQAARQKVTELLL</sequence>
<dbReference type="EMBL" id="CAUOFW020006947">
    <property type="protein sequence ID" value="CAK9177041.1"/>
    <property type="molecule type" value="Genomic_DNA"/>
</dbReference>
<gene>
    <name evidence="2" type="ORF">ILEXP_LOCUS46905</name>
</gene>
<feature type="transmembrane region" description="Helical" evidence="1">
    <location>
        <begin position="45"/>
        <end position="66"/>
    </location>
</feature>
<evidence type="ECO:0000313" key="2">
    <source>
        <dbReference type="EMBL" id="CAK9177041.1"/>
    </source>
</evidence>
<accession>A0ABC8U6D2</accession>
<proteinExistence type="predicted"/>
<keyword evidence="1" id="KW-0472">Membrane</keyword>
<evidence type="ECO:0000313" key="3">
    <source>
        <dbReference type="Proteomes" id="UP001642360"/>
    </source>
</evidence>
<evidence type="ECO:0008006" key="4">
    <source>
        <dbReference type="Google" id="ProtNLM"/>
    </source>
</evidence>